<evidence type="ECO:0000256" key="5">
    <source>
        <dbReference type="SAM" id="SignalP"/>
    </source>
</evidence>
<dbReference type="Gene3D" id="3.80.10.10">
    <property type="entry name" value="Ribonuclease Inhibitor"/>
    <property type="match status" value="2"/>
</dbReference>
<dbReference type="InterPro" id="IPR050328">
    <property type="entry name" value="Dev_Immune_Receptor"/>
</dbReference>
<dbReference type="Proteomes" id="UP000192223">
    <property type="component" value="Unplaced"/>
</dbReference>
<evidence type="ECO:0000256" key="3">
    <source>
        <dbReference type="ARBA" id="ARBA00022737"/>
    </source>
</evidence>
<dbReference type="InParanoid" id="A0A1W4WC25"/>
<feature type="transmembrane region" description="Helical" evidence="4">
    <location>
        <begin position="475"/>
        <end position="498"/>
    </location>
</feature>
<organism evidence="6 7">
    <name type="scientific">Agrilus planipennis</name>
    <name type="common">Emerald ash borer</name>
    <name type="synonym">Agrilus marcopoli</name>
    <dbReference type="NCBI Taxonomy" id="224129"/>
    <lineage>
        <taxon>Eukaryota</taxon>
        <taxon>Metazoa</taxon>
        <taxon>Ecdysozoa</taxon>
        <taxon>Arthropoda</taxon>
        <taxon>Hexapoda</taxon>
        <taxon>Insecta</taxon>
        <taxon>Pterygota</taxon>
        <taxon>Neoptera</taxon>
        <taxon>Endopterygota</taxon>
        <taxon>Coleoptera</taxon>
        <taxon>Polyphaga</taxon>
        <taxon>Elateriformia</taxon>
        <taxon>Buprestoidea</taxon>
        <taxon>Buprestidae</taxon>
        <taxon>Agrilinae</taxon>
        <taxon>Agrilus</taxon>
    </lineage>
</organism>
<keyword evidence="4" id="KW-1133">Transmembrane helix</keyword>
<dbReference type="GeneID" id="108734452"/>
<dbReference type="SMART" id="SM00369">
    <property type="entry name" value="LRR_TYP"/>
    <property type="match status" value="10"/>
</dbReference>
<gene>
    <name evidence="7" type="primary">LOC108734452</name>
</gene>
<dbReference type="FunFam" id="3.80.10.10:FF:001164">
    <property type="entry name" value="GH01279p"/>
    <property type="match status" value="1"/>
</dbReference>
<dbReference type="Pfam" id="PF00560">
    <property type="entry name" value="LRR_1"/>
    <property type="match status" value="1"/>
</dbReference>
<dbReference type="GO" id="GO:0031012">
    <property type="term" value="C:extracellular matrix"/>
    <property type="evidence" value="ECO:0007669"/>
    <property type="project" value="TreeGrafter"/>
</dbReference>
<dbReference type="SUPFAM" id="SSF52058">
    <property type="entry name" value="L domain-like"/>
    <property type="match status" value="1"/>
</dbReference>
<keyword evidence="1" id="KW-0433">Leucine-rich repeat</keyword>
<evidence type="ECO:0000313" key="6">
    <source>
        <dbReference type="Proteomes" id="UP000192223"/>
    </source>
</evidence>
<reference evidence="7" key="1">
    <citation type="submission" date="2025-08" db="UniProtKB">
        <authorList>
            <consortium name="RefSeq"/>
        </authorList>
    </citation>
    <scope>IDENTIFICATION</scope>
    <source>
        <tissue evidence="7">Entire body</tissue>
    </source>
</reference>
<dbReference type="RefSeq" id="XP_018321531.1">
    <property type="nucleotide sequence ID" value="XM_018466029.2"/>
</dbReference>
<keyword evidence="4" id="KW-0472">Membrane</keyword>
<keyword evidence="3" id="KW-0677">Repeat</keyword>
<dbReference type="KEGG" id="apln:108734452"/>
<dbReference type="STRING" id="224129.A0A1W4WC25"/>
<protein>
    <submittedName>
        <fullName evidence="7">Leucine-rich repeat-containing protein 15-like</fullName>
    </submittedName>
</protein>
<keyword evidence="2 5" id="KW-0732">Signal</keyword>
<dbReference type="OrthoDB" id="676979at2759"/>
<evidence type="ECO:0000256" key="1">
    <source>
        <dbReference type="ARBA" id="ARBA00022614"/>
    </source>
</evidence>
<dbReference type="InterPro" id="IPR001611">
    <property type="entry name" value="Leu-rich_rpt"/>
</dbReference>
<keyword evidence="6" id="KW-1185">Reference proteome</keyword>
<dbReference type="InterPro" id="IPR032675">
    <property type="entry name" value="LRR_dom_sf"/>
</dbReference>
<dbReference type="PANTHER" id="PTHR24373:SF398">
    <property type="entry name" value="LEUCINE-RICH REPEAT-CONTAINING G-PROTEIN COUPLED RECEPTOR 6"/>
    <property type="match status" value="1"/>
</dbReference>
<name>A0A1W4WC25_AGRPL</name>
<dbReference type="InterPro" id="IPR003591">
    <property type="entry name" value="Leu-rich_rpt_typical-subtyp"/>
</dbReference>
<evidence type="ECO:0000256" key="2">
    <source>
        <dbReference type="ARBA" id="ARBA00022729"/>
    </source>
</evidence>
<proteinExistence type="predicted"/>
<dbReference type="Pfam" id="PF13855">
    <property type="entry name" value="LRR_8"/>
    <property type="match status" value="3"/>
</dbReference>
<dbReference type="PANTHER" id="PTHR24373">
    <property type="entry name" value="SLIT RELATED LEUCINE-RICH REPEAT NEURONAL PROTEIN"/>
    <property type="match status" value="1"/>
</dbReference>
<dbReference type="PROSITE" id="PS51450">
    <property type="entry name" value="LRR"/>
    <property type="match status" value="3"/>
</dbReference>
<dbReference type="AlphaFoldDB" id="A0A1W4WC25"/>
<feature type="chain" id="PRO_5010741086" evidence="5">
    <location>
        <begin position="21"/>
        <end position="523"/>
    </location>
</feature>
<keyword evidence="4" id="KW-0812">Transmembrane</keyword>
<evidence type="ECO:0000256" key="4">
    <source>
        <dbReference type="SAM" id="Phobius"/>
    </source>
</evidence>
<dbReference type="GO" id="GO:0005615">
    <property type="term" value="C:extracellular space"/>
    <property type="evidence" value="ECO:0007669"/>
    <property type="project" value="TreeGrafter"/>
</dbReference>
<feature type="signal peptide" evidence="5">
    <location>
        <begin position="1"/>
        <end position="20"/>
    </location>
</feature>
<sequence length="523" mass="59478">MNKLLTTFLICLCLCTIIKGQVCEKGRQSYLFKTFVMSCKNIRDQFPNTTSVASSISCENCDIPTFTEDVVVTFNGGIFDVSNSHIKNITENAFKNFGNAVQKLIFANNQISYIAPHVFDKFNNLEDLNLHNNSLSNVLPGVFENLTIGVFDLSNNNISDVTNFIRKIKVRKLDLSNNKLTQISINMFNDTSFWVASPYRAIFHELNIGNNQIESIQPGSFKFGDGNSLRVLYLQNNKITVILNNTFSLQNELKNLILNSNQINSLETDSFNNLPKLIMLDLAKNKLATLPFGVFSKLGNLETLNLESNQLSKLDPSLFSGLVRLNRLHLAHNKLTQFSPTTIFPLGKLTYLDVSDNRLRELDLKAIYSHQTRLSTLIINDNFWSCSKLVAMYKVMNAKWGGFHDPAKHFDVPNLHGIACSRVELDYDENLTFAEFMNIISQDRVFEDIYDSRINGDAETTQVSLDHLYIQITGMFWMFLSITIMCTVFFVHFVIVTVKSNKIIANKLNFSYSRAQDENVQLM</sequence>
<evidence type="ECO:0000313" key="7">
    <source>
        <dbReference type="RefSeq" id="XP_018321531.1"/>
    </source>
</evidence>
<accession>A0A1W4WC25</accession>